<organism evidence="1 2">
    <name type="scientific">Wolbachia pipientis</name>
    <dbReference type="NCBI Taxonomy" id="955"/>
    <lineage>
        <taxon>Bacteria</taxon>
        <taxon>Pseudomonadati</taxon>
        <taxon>Pseudomonadota</taxon>
        <taxon>Alphaproteobacteria</taxon>
        <taxon>Rickettsiales</taxon>
        <taxon>Anaplasmataceae</taxon>
        <taxon>Wolbachieae</taxon>
        <taxon>Wolbachia</taxon>
    </lineage>
</organism>
<protein>
    <submittedName>
        <fullName evidence="1">Uncharacterized protein</fullName>
    </submittedName>
</protein>
<dbReference type="Proteomes" id="UP000422744">
    <property type="component" value="Chromosome"/>
</dbReference>
<gene>
    <name evidence="1" type="ORF">E0495_04375</name>
</gene>
<dbReference type="EMBL" id="CP037426">
    <property type="protein sequence ID" value="QGT16958.1"/>
    <property type="molecule type" value="Genomic_DNA"/>
</dbReference>
<reference evidence="1 2" key="1">
    <citation type="submission" date="2019-03" db="EMBL/GenBank/DDBJ databases">
        <title>Wolbachia endosymbiont of Haematobia irritans wIrr.</title>
        <authorList>
            <person name="Parry R.H."/>
            <person name="Asgari S."/>
        </authorList>
    </citation>
    <scope>NUCLEOTIDE SEQUENCE [LARGE SCALE GENOMIC DNA]</scope>
    <source>
        <strain evidence="2">wIrr</strain>
    </source>
</reference>
<accession>A0A6I6CQM8</accession>
<proteinExistence type="predicted"/>
<sequence length="77" mass="8762">MIPCYSRKEMSAMAKLVSSQCSPPVIPVRDTGIQFISSWTLFYASRIRCPLNNLQILLYLDSSVTHWNDTIIGINQK</sequence>
<evidence type="ECO:0000313" key="2">
    <source>
        <dbReference type="Proteomes" id="UP000422744"/>
    </source>
</evidence>
<dbReference type="AlphaFoldDB" id="A0A6I6CQM8"/>
<name>A0A6I6CQM8_WOLPI</name>
<evidence type="ECO:0000313" key="1">
    <source>
        <dbReference type="EMBL" id="QGT16958.1"/>
    </source>
</evidence>